<accession>D0WE88</accession>
<dbReference type="STRING" id="649764.HMPREF0762_00112"/>
<reference evidence="1" key="1">
    <citation type="submission" date="2009-10" db="EMBL/GenBank/DDBJ databases">
        <authorList>
            <person name="Weinstock G."/>
            <person name="Sodergren E."/>
            <person name="Clifton S."/>
            <person name="Fulton L."/>
            <person name="Fulton B."/>
            <person name="Courtney L."/>
            <person name="Fronick C."/>
            <person name="Harrison M."/>
            <person name="Strong C."/>
            <person name="Farmer C."/>
            <person name="Delahaunty K."/>
            <person name="Markovic C."/>
            <person name="Hall O."/>
            <person name="Minx P."/>
            <person name="Tomlinson C."/>
            <person name="Mitreva M."/>
            <person name="Nelson J."/>
            <person name="Hou S."/>
            <person name="Wollam A."/>
            <person name="Pepin K.H."/>
            <person name="Johnson M."/>
            <person name="Bhonagiri V."/>
            <person name="Nash W.E."/>
            <person name="Warren W."/>
            <person name="Chinwalla A."/>
            <person name="Mardis E.R."/>
            <person name="Wilson R.K."/>
        </authorList>
    </citation>
    <scope>NUCLEOTIDE SEQUENCE [LARGE SCALE GENOMIC DNA]</scope>
    <source>
        <strain evidence="1">ATCC 700122</strain>
    </source>
</reference>
<evidence type="ECO:0000313" key="1">
    <source>
        <dbReference type="EMBL" id="EEZ62025.1"/>
    </source>
</evidence>
<dbReference type="HOGENOM" id="CLU_3048050_0_0_11"/>
<protein>
    <submittedName>
        <fullName evidence="1">Uncharacterized protein</fullName>
    </submittedName>
</protein>
<dbReference type="Proteomes" id="UP000006001">
    <property type="component" value="Unassembled WGS sequence"/>
</dbReference>
<name>D0WE88_SLAES</name>
<dbReference type="AlphaFoldDB" id="D0WE88"/>
<dbReference type="EMBL" id="ACUX02000004">
    <property type="protein sequence ID" value="EEZ62025.1"/>
    <property type="molecule type" value="Genomic_DNA"/>
</dbReference>
<evidence type="ECO:0000313" key="2">
    <source>
        <dbReference type="Proteomes" id="UP000006001"/>
    </source>
</evidence>
<proteinExistence type="predicted"/>
<keyword evidence="2" id="KW-1185">Reference proteome</keyword>
<organism evidence="1 2">
    <name type="scientific">Slackia exigua (strain ATCC 700122 / DSM 15923 / CIP 105133 / JCM 11022 / KCTC 5966 / S-7)</name>
    <dbReference type="NCBI Taxonomy" id="649764"/>
    <lineage>
        <taxon>Bacteria</taxon>
        <taxon>Bacillati</taxon>
        <taxon>Actinomycetota</taxon>
        <taxon>Coriobacteriia</taxon>
        <taxon>Eggerthellales</taxon>
        <taxon>Eggerthellaceae</taxon>
        <taxon>Slackia</taxon>
    </lineage>
</organism>
<sequence length="54" mass="6044">MVHRSSFGSYSDYTDSSRRAFPAFLRHRVKNASVRRCLDANGAPSPKDFPVGVE</sequence>
<comment type="caution">
    <text evidence="1">The sequence shown here is derived from an EMBL/GenBank/DDBJ whole genome shotgun (WGS) entry which is preliminary data.</text>
</comment>
<gene>
    <name evidence="1" type="ORF">HMPREF0762_00112</name>
</gene>